<evidence type="ECO:0000313" key="13">
    <source>
        <dbReference type="Proteomes" id="UP000193986"/>
    </source>
</evidence>
<evidence type="ECO:0000256" key="6">
    <source>
        <dbReference type="ARBA" id="ARBA00022670"/>
    </source>
</evidence>
<name>A0A1Y2AFZ7_9TREE</name>
<organism evidence="12 13">
    <name type="scientific">Naematelia encephala</name>
    <dbReference type="NCBI Taxonomy" id="71784"/>
    <lineage>
        <taxon>Eukaryota</taxon>
        <taxon>Fungi</taxon>
        <taxon>Dikarya</taxon>
        <taxon>Basidiomycota</taxon>
        <taxon>Agaricomycotina</taxon>
        <taxon>Tremellomycetes</taxon>
        <taxon>Tremellales</taxon>
        <taxon>Naemateliaceae</taxon>
        <taxon>Naematelia</taxon>
    </lineage>
</organism>
<keyword evidence="6 8" id="KW-0645">Protease</keyword>
<dbReference type="PRINTS" id="PR00793">
    <property type="entry name" value="PROAMNOPTASE"/>
</dbReference>
<dbReference type="InterPro" id="IPR002410">
    <property type="entry name" value="Peptidase_S33"/>
</dbReference>
<feature type="domain" description="AB hydrolase-1" evidence="11">
    <location>
        <begin position="33"/>
        <end position="295"/>
    </location>
</feature>
<accession>A0A1Y2AFZ7</accession>
<evidence type="ECO:0000313" key="12">
    <source>
        <dbReference type="EMBL" id="ORY21523.1"/>
    </source>
</evidence>
<evidence type="ECO:0000256" key="2">
    <source>
        <dbReference type="ARBA" id="ARBA00004496"/>
    </source>
</evidence>
<evidence type="ECO:0000256" key="10">
    <source>
        <dbReference type="RuleBase" id="RU003421"/>
    </source>
</evidence>
<evidence type="ECO:0000256" key="4">
    <source>
        <dbReference type="ARBA" id="ARBA00022438"/>
    </source>
</evidence>
<dbReference type="GO" id="GO:0005737">
    <property type="term" value="C:cytoplasm"/>
    <property type="evidence" value="ECO:0007669"/>
    <property type="project" value="UniProtKB-SubCell"/>
</dbReference>
<dbReference type="EMBL" id="MCFC01000109">
    <property type="protein sequence ID" value="ORY21523.1"/>
    <property type="molecule type" value="Genomic_DNA"/>
</dbReference>
<dbReference type="InterPro" id="IPR000073">
    <property type="entry name" value="AB_hydrolase_1"/>
</dbReference>
<reference evidence="12 13" key="1">
    <citation type="submission" date="2016-07" db="EMBL/GenBank/DDBJ databases">
        <title>Pervasive Adenine N6-methylation of Active Genes in Fungi.</title>
        <authorList>
            <consortium name="DOE Joint Genome Institute"/>
            <person name="Mondo S.J."/>
            <person name="Dannebaum R.O."/>
            <person name="Kuo R.C."/>
            <person name="Labutti K."/>
            <person name="Haridas S."/>
            <person name="Kuo A."/>
            <person name="Salamov A."/>
            <person name="Ahrendt S.R."/>
            <person name="Lipzen A."/>
            <person name="Sullivan W."/>
            <person name="Andreopoulos W.B."/>
            <person name="Clum A."/>
            <person name="Lindquist E."/>
            <person name="Daum C."/>
            <person name="Ramamoorthy G.K."/>
            <person name="Gryganskyi A."/>
            <person name="Culley D."/>
            <person name="Magnuson J.K."/>
            <person name="James T.Y."/>
            <person name="O'Malley M.A."/>
            <person name="Stajich J.E."/>
            <person name="Spatafora J.W."/>
            <person name="Visel A."/>
            <person name="Grigoriev I.V."/>
        </authorList>
    </citation>
    <scope>NUCLEOTIDE SEQUENCE [LARGE SCALE GENOMIC DNA]</scope>
    <source>
        <strain evidence="12 13">68-887.2</strain>
    </source>
</reference>
<dbReference type="Proteomes" id="UP000193986">
    <property type="component" value="Unassembled WGS sequence"/>
</dbReference>
<evidence type="ECO:0000256" key="9">
    <source>
        <dbReference type="PIRSR" id="PIRSR006431-1"/>
    </source>
</evidence>
<comment type="similarity">
    <text evidence="3 8 10">Belongs to the peptidase S33 family.</text>
</comment>
<dbReference type="PIRSF" id="PIRSF006431">
    <property type="entry name" value="Pept_S33"/>
    <property type="match status" value="1"/>
</dbReference>
<keyword evidence="4 8" id="KW-0031">Aminopeptidase</keyword>
<dbReference type="SUPFAM" id="SSF53474">
    <property type="entry name" value="alpha/beta-Hydrolases"/>
    <property type="match status" value="1"/>
</dbReference>
<feature type="active site" description="Nucleophile" evidence="9">
    <location>
        <position position="108"/>
    </location>
</feature>
<dbReference type="PANTHER" id="PTHR43722">
    <property type="entry name" value="PROLINE IMINOPEPTIDASE"/>
    <property type="match status" value="1"/>
</dbReference>
<dbReference type="NCBIfam" id="TIGR01249">
    <property type="entry name" value="pro_imino_pep_1"/>
    <property type="match status" value="1"/>
</dbReference>
<feature type="active site" description="Proton donor" evidence="9">
    <location>
        <position position="293"/>
    </location>
</feature>
<comment type="caution">
    <text evidence="12">The sequence shown here is derived from an EMBL/GenBank/DDBJ whole genome shotgun (WGS) entry which is preliminary data.</text>
</comment>
<dbReference type="InterPro" id="IPR029058">
    <property type="entry name" value="AB_hydrolase_fold"/>
</dbReference>
<comment type="catalytic activity">
    <reaction evidence="1 8 10">
        <text>Release of N-terminal proline from a peptide.</text>
        <dbReference type="EC" id="3.4.11.5"/>
    </reaction>
</comment>
<dbReference type="GO" id="GO:0006508">
    <property type="term" value="P:proteolysis"/>
    <property type="evidence" value="ECO:0007669"/>
    <property type="project" value="UniProtKB-KW"/>
</dbReference>
<evidence type="ECO:0000256" key="8">
    <source>
        <dbReference type="PIRNR" id="PIRNR006431"/>
    </source>
</evidence>
<dbReference type="InterPro" id="IPR005944">
    <property type="entry name" value="Pro_iminopeptidase"/>
</dbReference>
<dbReference type="Gene3D" id="3.40.50.1820">
    <property type="entry name" value="alpha/beta hydrolase"/>
    <property type="match status" value="1"/>
</dbReference>
<evidence type="ECO:0000259" key="11">
    <source>
        <dbReference type="Pfam" id="PF00561"/>
    </source>
</evidence>
<dbReference type="GO" id="GO:0004177">
    <property type="term" value="F:aminopeptidase activity"/>
    <property type="evidence" value="ECO:0007669"/>
    <property type="project" value="UniProtKB-UniRule"/>
</dbReference>
<evidence type="ECO:0000256" key="1">
    <source>
        <dbReference type="ARBA" id="ARBA00001585"/>
    </source>
</evidence>
<sequence length="314" mass="35668">MVYPQSLPFDEGYLKVSGIHTLHYMQFGNPDGKPVIVLHGGPGSGLVTFHTTFFNPNIYRIIAFSQRGSGKSTPLAETRENTTWDLVGDIEALREKLRVEKWLLFGGSWGSTLALAYAQNYPERCKGLILGGIFLAREIEAKWDLEGRRQLFPEAWDAYTSHIPPAERTDLMPAYLRRLQSTDHTIRMGAARAWNTWELAIGQLQSELGRLESMLNDEDWCLAHAVLEAHYFTHRCFLEEGQLLKTKNVDRIRHLPCSVVHGRYDVVCPPRNAWDLKGAWPEIELQFTPDAGHSFRETGTMKALVQIADRFASL</sequence>
<comment type="subcellular location">
    <subcellularLocation>
        <location evidence="2 8">Cytoplasm</location>
    </subcellularLocation>
</comment>
<dbReference type="OrthoDB" id="10249433at2759"/>
<dbReference type="Pfam" id="PF00561">
    <property type="entry name" value="Abhydrolase_1"/>
    <property type="match status" value="1"/>
</dbReference>
<dbReference type="AlphaFoldDB" id="A0A1Y2AFZ7"/>
<keyword evidence="5 8" id="KW-0963">Cytoplasm</keyword>
<protein>
    <recommendedName>
        <fullName evidence="8 10">Proline iminopeptidase</fullName>
        <shortName evidence="8">PIP</shortName>
        <ecNumber evidence="8 10">3.4.11.5</ecNumber>
    </recommendedName>
    <alternativeName>
        <fullName evidence="8">Prolyl aminopeptidase</fullName>
    </alternativeName>
</protein>
<dbReference type="PRINTS" id="PR00111">
    <property type="entry name" value="ABHYDROLASE"/>
</dbReference>
<keyword evidence="13" id="KW-1185">Reference proteome</keyword>
<dbReference type="InParanoid" id="A0A1Y2AFZ7"/>
<keyword evidence="7 8" id="KW-0378">Hydrolase</keyword>
<evidence type="ECO:0000256" key="5">
    <source>
        <dbReference type="ARBA" id="ARBA00022490"/>
    </source>
</evidence>
<proteinExistence type="inferred from homology"/>
<dbReference type="STRING" id="71784.A0A1Y2AFZ7"/>
<evidence type="ECO:0000256" key="7">
    <source>
        <dbReference type="ARBA" id="ARBA00022801"/>
    </source>
</evidence>
<gene>
    <name evidence="12" type="ORF">BCR39DRAFT_55049</name>
</gene>
<evidence type="ECO:0000256" key="3">
    <source>
        <dbReference type="ARBA" id="ARBA00010088"/>
    </source>
</evidence>
<feature type="active site" evidence="9">
    <location>
        <position position="265"/>
    </location>
</feature>
<dbReference type="PANTHER" id="PTHR43722:SF1">
    <property type="entry name" value="PROLINE IMINOPEPTIDASE"/>
    <property type="match status" value="1"/>
</dbReference>
<dbReference type="EC" id="3.4.11.5" evidence="8 10"/>